<name>A0ABD0J4W2_9CAEN</name>
<protein>
    <submittedName>
        <fullName evidence="1">Uncharacterized protein</fullName>
    </submittedName>
</protein>
<gene>
    <name evidence="1" type="ORF">BaRGS_00038858</name>
</gene>
<dbReference type="Proteomes" id="UP001519460">
    <property type="component" value="Unassembled WGS sequence"/>
</dbReference>
<organism evidence="1 2">
    <name type="scientific">Batillaria attramentaria</name>
    <dbReference type="NCBI Taxonomy" id="370345"/>
    <lineage>
        <taxon>Eukaryota</taxon>
        <taxon>Metazoa</taxon>
        <taxon>Spiralia</taxon>
        <taxon>Lophotrochozoa</taxon>
        <taxon>Mollusca</taxon>
        <taxon>Gastropoda</taxon>
        <taxon>Caenogastropoda</taxon>
        <taxon>Sorbeoconcha</taxon>
        <taxon>Cerithioidea</taxon>
        <taxon>Batillariidae</taxon>
        <taxon>Batillaria</taxon>
    </lineage>
</organism>
<accession>A0ABD0J4W2</accession>
<dbReference type="EMBL" id="JACVVK020000647">
    <property type="protein sequence ID" value="KAK7460743.1"/>
    <property type="molecule type" value="Genomic_DNA"/>
</dbReference>
<keyword evidence="2" id="KW-1185">Reference proteome</keyword>
<feature type="non-terminal residue" evidence="1">
    <location>
        <position position="1"/>
    </location>
</feature>
<comment type="caution">
    <text evidence="1">The sequence shown here is derived from an EMBL/GenBank/DDBJ whole genome shotgun (WGS) entry which is preliminary data.</text>
</comment>
<reference evidence="1 2" key="1">
    <citation type="journal article" date="2023" name="Sci. Data">
        <title>Genome assembly of the Korean intertidal mud-creeper Batillaria attramentaria.</title>
        <authorList>
            <person name="Patra A.K."/>
            <person name="Ho P.T."/>
            <person name="Jun S."/>
            <person name="Lee S.J."/>
            <person name="Kim Y."/>
            <person name="Won Y.J."/>
        </authorList>
    </citation>
    <scope>NUCLEOTIDE SEQUENCE [LARGE SCALE GENOMIC DNA]</scope>
    <source>
        <strain evidence="1">Wonlab-2016</strain>
    </source>
</reference>
<sequence>SQIASDDKCRQTYREYVTAYVVSSGDVLDGEATPIMVSRVVKYVTVDKIVS</sequence>
<proteinExistence type="predicted"/>
<dbReference type="AlphaFoldDB" id="A0ABD0J4W2"/>
<evidence type="ECO:0000313" key="2">
    <source>
        <dbReference type="Proteomes" id="UP001519460"/>
    </source>
</evidence>
<evidence type="ECO:0000313" key="1">
    <source>
        <dbReference type="EMBL" id="KAK7460743.1"/>
    </source>
</evidence>